<name>A0AA41Q8W6_9ACTN</name>
<dbReference type="Proteomes" id="UP001165378">
    <property type="component" value="Unassembled WGS sequence"/>
</dbReference>
<accession>A0AA41Q8W6</accession>
<sequence>MSFGFYPVIPLASQGKDLYPHTLCQACWRNHYPRTRWHPAMVDTRSTECCWCGTTDAPFLASHSDDDIPCRHVVSAT</sequence>
<gene>
    <name evidence="1" type="ORF">LZ495_42005</name>
</gene>
<proteinExistence type="predicted"/>
<dbReference type="RefSeq" id="WP_235058529.1">
    <property type="nucleotide sequence ID" value="NZ_JAKFHA010000059.1"/>
</dbReference>
<dbReference type="EMBL" id="JAKFHA010000059">
    <property type="protein sequence ID" value="MCF2533763.1"/>
    <property type="molecule type" value="Genomic_DNA"/>
</dbReference>
<keyword evidence="2" id="KW-1185">Reference proteome</keyword>
<dbReference type="AlphaFoldDB" id="A0AA41Q8W6"/>
<protein>
    <submittedName>
        <fullName evidence="1">Uncharacterized protein</fullName>
    </submittedName>
</protein>
<reference evidence="1" key="1">
    <citation type="submission" date="2022-01" db="EMBL/GenBank/DDBJ databases">
        <title>Genome-Based Taxonomic Classification of the Phylum Actinobacteria.</title>
        <authorList>
            <person name="Gao Y."/>
        </authorList>
    </citation>
    <scope>NUCLEOTIDE SEQUENCE</scope>
    <source>
        <strain evidence="1">KLBMP 8922</strain>
    </source>
</reference>
<organism evidence="1 2">
    <name type="scientific">Yinghuangia soli</name>
    <dbReference type="NCBI Taxonomy" id="2908204"/>
    <lineage>
        <taxon>Bacteria</taxon>
        <taxon>Bacillati</taxon>
        <taxon>Actinomycetota</taxon>
        <taxon>Actinomycetes</taxon>
        <taxon>Kitasatosporales</taxon>
        <taxon>Streptomycetaceae</taxon>
        <taxon>Yinghuangia</taxon>
    </lineage>
</organism>
<comment type="caution">
    <text evidence="1">The sequence shown here is derived from an EMBL/GenBank/DDBJ whole genome shotgun (WGS) entry which is preliminary data.</text>
</comment>
<evidence type="ECO:0000313" key="1">
    <source>
        <dbReference type="EMBL" id="MCF2533763.1"/>
    </source>
</evidence>
<evidence type="ECO:0000313" key="2">
    <source>
        <dbReference type="Proteomes" id="UP001165378"/>
    </source>
</evidence>